<organism evidence="6 7">
    <name type="scientific">Mesorhizobium neociceri</name>
    <dbReference type="NCBI Taxonomy" id="1307853"/>
    <lineage>
        <taxon>Bacteria</taxon>
        <taxon>Pseudomonadati</taxon>
        <taxon>Pseudomonadota</taxon>
        <taxon>Alphaproteobacteria</taxon>
        <taxon>Hyphomicrobiales</taxon>
        <taxon>Phyllobacteriaceae</taxon>
        <taxon>Mesorhizobium</taxon>
    </lineage>
</organism>
<proteinExistence type="inferred from homology"/>
<keyword evidence="1 5" id="KW-0963">Cytoplasm</keyword>
<accession>A0A838AYR3</accession>
<comment type="subcellular location">
    <subcellularLocation>
        <location evidence="5">Cytoplasm</location>
    </subcellularLocation>
</comment>
<evidence type="ECO:0000256" key="1">
    <source>
        <dbReference type="ARBA" id="ARBA00022490"/>
    </source>
</evidence>
<comment type="caution">
    <text evidence="6">The sequence shown here is derived from an EMBL/GenBank/DDBJ whole genome shotgun (WGS) entry which is preliminary data.</text>
</comment>
<keyword evidence="3 5" id="KW-0808">Transferase</keyword>
<dbReference type="GO" id="GO:0030798">
    <property type="term" value="F:trans-aconitate 2-methyltransferase activity"/>
    <property type="evidence" value="ECO:0007669"/>
    <property type="project" value="UniProtKB-UniRule"/>
</dbReference>
<evidence type="ECO:0000256" key="3">
    <source>
        <dbReference type="ARBA" id="ARBA00022679"/>
    </source>
</evidence>
<dbReference type="InterPro" id="IPR023149">
    <property type="entry name" value="Trans_acon_MeTrfase_C"/>
</dbReference>
<dbReference type="InterPro" id="IPR029063">
    <property type="entry name" value="SAM-dependent_MTases_sf"/>
</dbReference>
<dbReference type="AlphaFoldDB" id="A0A838AYR3"/>
<reference evidence="6 7" key="1">
    <citation type="submission" date="2020-07" db="EMBL/GenBank/DDBJ databases">
        <title>Definition of the novel symbiovar canariense within Mesorhizobium novociceri, a new species of genus Mesorhizobium nodulating Cicer canariense in the Caldera de Taburiente National Park (La Palma, Canary Islands).</title>
        <authorList>
            <person name="Leon-Barrios M."/>
            <person name="Perez-Yepez J."/>
            <person name="Flores-Felix J.D."/>
            <person name="Ramirez-Baena M.H."/>
            <person name="Pulido-Suarez L."/>
            <person name="Igual J.M."/>
            <person name="Velazquez E."/>
            <person name="Peix A."/>
        </authorList>
    </citation>
    <scope>NUCLEOTIDE SEQUENCE [LARGE SCALE GENOMIC DNA]</scope>
    <source>
        <strain evidence="6 7">CCANP35</strain>
    </source>
</reference>
<dbReference type="RefSeq" id="WP_181055715.1">
    <property type="nucleotide sequence ID" value="NZ_JACDTY010000001.1"/>
</dbReference>
<sequence>MSSTTKKPDWSAAQYLKFEDERTRPARDLVAQVPVDFPRRVVDIGCGPGNSTELLVERWPDAEVSGFDTSPDMIEKARARLPSVNFDLADASTWQPAEPVNVIFANAVFQWLPTHPAVLQRLMGFLAPGGALAVQMPDNLLEPSHQLMRETAAEMPFSAKMAGAARGPLPPVSFYYDLLSPLSDRVDIWHTAYNHPLADAEAIVEWVKSTGLKPFLDPLEAGEREMFLDSYTVKIKQAYPKTANGKVLLRFPRIFIVAKHAG</sequence>
<evidence type="ECO:0000256" key="5">
    <source>
        <dbReference type="HAMAP-Rule" id="MF_00560"/>
    </source>
</evidence>
<keyword evidence="4 5" id="KW-0949">S-adenosyl-L-methionine</keyword>
<dbReference type="InterPro" id="IPR023506">
    <property type="entry name" value="Trans-aconitate_MeTrfase"/>
</dbReference>
<name>A0A838AYR3_9HYPH</name>
<dbReference type="EC" id="2.1.1.144" evidence="5"/>
<dbReference type="Pfam" id="PF13489">
    <property type="entry name" value="Methyltransf_23"/>
    <property type="match status" value="1"/>
</dbReference>
<evidence type="ECO:0000256" key="2">
    <source>
        <dbReference type="ARBA" id="ARBA00022603"/>
    </source>
</evidence>
<dbReference type="HAMAP" id="MF_00560">
    <property type="entry name" value="Tran_acon_Me_trans"/>
    <property type="match status" value="1"/>
</dbReference>
<dbReference type="Gene3D" id="1.10.150.290">
    <property type="entry name" value="S-adenosyl-L-methionine-dependent methyltransferases"/>
    <property type="match status" value="1"/>
</dbReference>
<dbReference type="GO" id="GO:0005737">
    <property type="term" value="C:cytoplasm"/>
    <property type="evidence" value="ECO:0007669"/>
    <property type="project" value="UniProtKB-SubCell"/>
</dbReference>
<dbReference type="PANTHER" id="PTHR43861:SF1">
    <property type="entry name" value="TRANS-ACONITATE 2-METHYLTRANSFERASE"/>
    <property type="match status" value="1"/>
</dbReference>
<dbReference type="Proteomes" id="UP000558284">
    <property type="component" value="Unassembled WGS sequence"/>
</dbReference>
<evidence type="ECO:0000256" key="4">
    <source>
        <dbReference type="ARBA" id="ARBA00022691"/>
    </source>
</evidence>
<keyword evidence="2 5" id="KW-0489">Methyltransferase</keyword>
<dbReference type="CDD" id="cd02440">
    <property type="entry name" value="AdoMet_MTases"/>
    <property type="match status" value="1"/>
</dbReference>
<evidence type="ECO:0000313" key="6">
    <source>
        <dbReference type="EMBL" id="MBA1138993.1"/>
    </source>
</evidence>
<evidence type="ECO:0000313" key="7">
    <source>
        <dbReference type="Proteomes" id="UP000558284"/>
    </source>
</evidence>
<dbReference type="GO" id="GO:0032259">
    <property type="term" value="P:methylation"/>
    <property type="evidence" value="ECO:0007669"/>
    <property type="project" value="UniProtKB-KW"/>
</dbReference>
<comment type="catalytic activity">
    <reaction evidence="5">
        <text>trans-aconitate + S-adenosyl-L-methionine = (E)-3-(methoxycarbonyl)pent-2-enedioate + S-adenosyl-L-homocysteine</text>
        <dbReference type="Rhea" id="RHEA:14969"/>
        <dbReference type="ChEBI" id="CHEBI:15708"/>
        <dbReference type="ChEBI" id="CHEBI:57470"/>
        <dbReference type="ChEBI" id="CHEBI:57856"/>
        <dbReference type="ChEBI" id="CHEBI:59789"/>
        <dbReference type="EC" id="2.1.1.144"/>
    </reaction>
</comment>
<comment type="function">
    <text evidence="5">Catalyzes the S-adenosylmethionine monomethyl esterification of trans-aconitate.</text>
</comment>
<gene>
    <name evidence="5 6" type="primary">tam</name>
    <name evidence="6" type="ORF">H0241_01790</name>
</gene>
<dbReference type="Gene3D" id="3.40.50.150">
    <property type="entry name" value="Vaccinia Virus protein VP39"/>
    <property type="match status" value="1"/>
</dbReference>
<dbReference type="NCBIfam" id="NF002463">
    <property type="entry name" value="PRK01683.1"/>
    <property type="match status" value="1"/>
</dbReference>
<comment type="similarity">
    <text evidence="5">Belongs to the methyltransferase superfamily. Tam family.</text>
</comment>
<dbReference type="SUPFAM" id="SSF53335">
    <property type="entry name" value="S-adenosyl-L-methionine-dependent methyltransferases"/>
    <property type="match status" value="1"/>
</dbReference>
<protein>
    <recommendedName>
        <fullName evidence="5">Trans-aconitate 2-methyltransferase</fullName>
        <ecNumber evidence="5">2.1.1.144</ecNumber>
    </recommendedName>
</protein>
<keyword evidence="7" id="KW-1185">Reference proteome</keyword>
<dbReference type="PANTHER" id="PTHR43861">
    <property type="entry name" value="TRANS-ACONITATE 2-METHYLTRANSFERASE-RELATED"/>
    <property type="match status" value="1"/>
</dbReference>
<dbReference type="EMBL" id="JACDTY010000001">
    <property type="protein sequence ID" value="MBA1138993.1"/>
    <property type="molecule type" value="Genomic_DNA"/>
</dbReference>